<dbReference type="GO" id="GO:0005886">
    <property type="term" value="C:plasma membrane"/>
    <property type="evidence" value="ECO:0007669"/>
    <property type="project" value="UniProtKB-SubCell"/>
</dbReference>
<evidence type="ECO:0000256" key="5">
    <source>
        <dbReference type="ARBA" id="ARBA00023136"/>
    </source>
</evidence>
<feature type="transmembrane region" description="Helical" evidence="6">
    <location>
        <begin position="207"/>
        <end position="225"/>
    </location>
</feature>
<feature type="transmembrane region" description="Helical" evidence="6">
    <location>
        <begin position="325"/>
        <end position="348"/>
    </location>
</feature>
<evidence type="ECO:0000256" key="3">
    <source>
        <dbReference type="ARBA" id="ARBA00022692"/>
    </source>
</evidence>
<dbReference type="PANTHER" id="PTHR30250">
    <property type="entry name" value="PST FAMILY PREDICTED COLANIC ACID TRANSPORTER"/>
    <property type="match status" value="1"/>
</dbReference>
<keyword evidence="2" id="KW-1003">Cell membrane</keyword>
<name>A0A6N2T7C2_9FIRM</name>
<keyword evidence="3 6" id="KW-0812">Transmembrane</keyword>
<comment type="subcellular location">
    <subcellularLocation>
        <location evidence="1">Cell membrane</location>
        <topology evidence="1">Multi-pass membrane protein</topology>
    </subcellularLocation>
</comment>
<dbReference type="PANTHER" id="PTHR30250:SF11">
    <property type="entry name" value="O-ANTIGEN TRANSPORTER-RELATED"/>
    <property type="match status" value="1"/>
</dbReference>
<feature type="transmembrane region" description="Helical" evidence="6">
    <location>
        <begin position="12"/>
        <end position="31"/>
    </location>
</feature>
<sequence length="410" mass="45962">MENKINTTKKDYIWNMIGSVCYSASSFYYMMLVTRICGVNDGGVFALAFATAQLLLTFGRYGMRTYQATDVRCNYTFLEYGTSRVLTCAGMILFAWIYSAAAGYSSYKTQIFIWVAALKMIDAVEDVYHGELQRGHQVALMGKLLAARNLFSCLVFGIVIIFSRSLRATCILTAVLSLIFAVAINHPAVSRTCGTPKKLRLGNLKRLFLICFPIFISTFLSLYLYNIPKYAIDSYLTEDIQTYYSILFMPSFIITLFSEIITKPVLTDISVAWEKDIEAFKKSVVRIYSLIAGGTVIVVFGGHFIGRWLLEIFYGVSLKAYKADFIILLIGGGISAAVYISYNILIAIRFEKSIILVYLAVAALATPLTYGVVRKMGMTGAAWSYLLTCLFLEIIFGSILLWKIREKKHG</sequence>
<keyword evidence="4 6" id="KW-1133">Transmembrane helix</keyword>
<dbReference type="RefSeq" id="WP_156353765.1">
    <property type="nucleotide sequence ID" value="NZ_CACRST010000013.1"/>
</dbReference>
<accession>A0A6N2T7C2</accession>
<evidence type="ECO:0000256" key="4">
    <source>
        <dbReference type="ARBA" id="ARBA00022989"/>
    </source>
</evidence>
<feature type="transmembrane region" description="Helical" evidence="6">
    <location>
        <begin position="140"/>
        <end position="160"/>
    </location>
</feature>
<organism evidence="7">
    <name type="scientific">Blautia glucerasea</name>
    <dbReference type="NCBI Taxonomy" id="536633"/>
    <lineage>
        <taxon>Bacteria</taxon>
        <taxon>Bacillati</taxon>
        <taxon>Bacillota</taxon>
        <taxon>Clostridia</taxon>
        <taxon>Lachnospirales</taxon>
        <taxon>Lachnospiraceae</taxon>
        <taxon>Blautia</taxon>
    </lineage>
</organism>
<evidence type="ECO:0000256" key="2">
    <source>
        <dbReference type="ARBA" id="ARBA00022475"/>
    </source>
</evidence>
<keyword evidence="5 6" id="KW-0472">Membrane</keyword>
<feature type="transmembrane region" description="Helical" evidence="6">
    <location>
        <begin position="287"/>
        <end position="305"/>
    </location>
</feature>
<feature type="transmembrane region" description="Helical" evidence="6">
    <location>
        <begin position="355"/>
        <end position="373"/>
    </location>
</feature>
<evidence type="ECO:0000256" key="1">
    <source>
        <dbReference type="ARBA" id="ARBA00004651"/>
    </source>
</evidence>
<evidence type="ECO:0000256" key="6">
    <source>
        <dbReference type="SAM" id="Phobius"/>
    </source>
</evidence>
<evidence type="ECO:0000313" key="7">
    <source>
        <dbReference type="EMBL" id="VYT00422.1"/>
    </source>
</evidence>
<dbReference type="InterPro" id="IPR050833">
    <property type="entry name" value="Poly_Biosynth_Transport"/>
</dbReference>
<proteinExistence type="predicted"/>
<feature type="transmembrane region" description="Helical" evidence="6">
    <location>
        <begin position="385"/>
        <end position="404"/>
    </location>
</feature>
<feature type="transmembrane region" description="Helical" evidence="6">
    <location>
        <begin position="245"/>
        <end position="266"/>
    </location>
</feature>
<protein>
    <submittedName>
        <fullName evidence="7">Polysaccharide biosynthesis protein</fullName>
    </submittedName>
</protein>
<feature type="transmembrane region" description="Helical" evidence="6">
    <location>
        <begin position="43"/>
        <end position="63"/>
    </location>
</feature>
<dbReference type="AlphaFoldDB" id="A0A6N2T7C2"/>
<reference evidence="7" key="1">
    <citation type="submission" date="2019-11" db="EMBL/GenBank/DDBJ databases">
        <authorList>
            <person name="Feng L."/>
        </authorList>
    </citation>
    <scope>NUCLEOTIDE SEQUENCE</scope>
    <source>
        <strain evidence="7">BgluceraseaLFYP119</strain>
    </source>
</reference>
<dbReference type="EMBL" id="CACRST010000013">
    <property type="protein sequence ID" value="VYT00422.1"/>
    <property type="molecule type" value="Genomic_DNA"/>
</dbReference>
<gene>
    <name evidence="7" type="ORF">BGLFYP119_01428</name>
</gene>
<feature type="transmembrane region" description="Helical" evidence="6">
    <location>
        <begin position="84"/>
        <end position="105"/>
    </location>
</feature>